<organism evidence="1 2">
    <name type="scientific">Bacillus thuringiensis</name>
    <dbReference type="NCBI Taxonomy" id="1428"/>
    <lineage>
        <taxon>Bacteria</taxon>
        <taxon>Bacillati</taxon>
        <taxon>Bacillota</taxon>
        <taxon>Bacilli</taxon>
        <taxon>Bacillales</taxon>
        <taxon>Bacillaceae</taxon>
        <taxon>Bacillus</taxon>
        <taxon>Bacillus cereus group</taxon>
    </lineage>
</organism>
<keyword evidence="1" id="KW-0456">Lyase</keyword>
<dbReference type="SUPFAM" id="SSF51621">
    <property type="entry name" value="Phosphoenolpyruvate/pyruvate domain"/>
    <property type="match status" value="1"/>
</dbReference>
<dbReference type="InterPro" id="IPR015813">
    <property type="entry name" value="Pyrv/PenolPyrv_kinase-like_dom"/>
</dbReference>
<proteinExistence type="predicted"/>
<dbReference type="AlphaFoldDB" id="A0AAW9J7F9"/>
<dbReference type="Gene3D" id="3.20.20.60">
    <property type="entry name" value="Phosphoenolpyruvate-binding domains"/>
    <property type="match status" value="1"/>
</dbReference>
<dbReference type="GO" id="GO:0016829">
    <property type="term" value="F:lyase activity"/>
    <property type="evidence" value="ECO:0007669"/>
    <property type="project" value="UniProtKB-KW"/>
</dbReference>
<dbReference type="Pfam" id="PF13714">
    <property type="entry name" value="PEP_mutase"/>
    <property type="match status" value="1"/>
</dbReference>
<dbReference type="EMBL" id="JAXOTW010000008">
    <property type="protein sequence ID" value="MDZ5477761.1"/>
    <property type="molecule type" value="Genomic_DNA"/>
</dbReference>
<dbReference type="PANTHER" id="PTHR42905:SF16">
    <property type="entry name" value="CARBOXYPHOSPHONOENOLPYRUVATE PHOSPHONOMUTASE-LIKE PROTEIN (AFU_ORTHOLOGUE AFUA_5G07230)"/>
    <property type="match status" value="1"/>
</dbReference>
<dbReference type="InterPro" id="IPR039556">
    <property type="entry name" value="ICL/PEPM"/>
</dbReference>
<evidence type="ECO:0000313" key="2">
    <source>
        <dbReference type="Proteomes" id="UP001292252"/>
    </source>
</evidence>
<dbReference type="CDD" id="cd00377">
    <property type="entry name" value="ICL_PEPM"/>
    <property type="match status" value="1"/>
</dbReference>
<dbReference type="Proteomes" id="UP001292252">
    <property type="component" value="Unassembled WGS sequence"/>
</dbReference>
<gene>
    <name evidence="1" type="ORF">U2F49_15955</name>
</gene>
<dbReference type="RefSeq" id="WP_223838112.1">
    <property type="nucleotide sequence ID" value="NZ_CABLCE010000001.1"/>
</dbReference>
<dbReference type="PANTHER" id="PTHR42905">
    <property type="entry name" value="PHOSPHOENOLPYRUVATE CARBOXYLASE"/>
    <property type="match status" value="1"/>
</dbReference>
<reference evidence="1" key="1">
    <citation type="submission" date="2023-12" db="EMBL/GenBank/DDBJ databases">
        <title>Genome sequence of Bacillus thuringiensis strain SS10.</title>
        <authorList>
            <person name="Rouis S."/>
        </authorList>
    </citation>
    <scope>NUCLEOTIDE SEQUENCE</scope>
    <source>
        <strain evidence="1">SS10</strain>
    </source>
</reference>
<name>A0AAW9J7F9_BACTU</name>
<protein>
    <submittedName>
        <fullName evidence="1">Isocitrate lyase/phosphoenolpyruvate mutase family protein</fullName>
    </submittedName>
</protein>
<dbReference type="InterPro" id="IPR040442">
    <property type="entry name" value="Pyrv_kinase-like_dom_sf"/>
</dbReference>
<comment type="caution">
    <text evidence="1">The sequence shown here is derived from an EMBL/GenBank/DDBJ whole genome shotgun (WGS) entry which is preliminary data.</text>
</comment>
<accession>A0AAW9J7F9</accession>
<sequence>MFKLEFKEKIKLFRTLHDQNNPLMLPNAWDASSAKIFERNDFQAIGTTSAGIAATLGYPDGEKIPLELMLNSISNISKNTKLPVSADIEGGYAANIFDLRKILNELEKFEVVGINIEDGRGTYLREINEQKVILDFIKAYSPHLFINARIDSFWLDIGDLKDRIKDVIVRAEEYKKSGADCIFIPGVKDIETIKVLRENIELPINLLQSENLNSMQNIKTLKIERVSLGSSAFRNILTNLDKISSTFKQGKLLHSNGNLTYQDLNLLMD</sequence>
<evidence type="ECO:0000313" key="1">
    <source>
        <dbReference type="EMBL" id="MDZ5477761.1"/>
    </source>
</evidence>